<feature type="transmembrane region" description="Helical" evidence="5">
    <location>
        <begin position="440"/>
        <end position="461"/>
    </location>
</feature>
<feature type="transmembrane region" description="Helical" evidence="5">
    <location>
        <begin position="149"/>
        <end position="172"/>
    </location>
</feature>
<name>A0A5S6Q5R7_TRIMR</name>
<keyword evidence="4 5" id="KW-0472">Membrane</keyword>
<keyword evidence="2 5" id="KW-0812">Transmembrane</keyword>
<dbReference type="Pfam" id="PF07690">
    <property type="entry name" value="MFS_1"/>
    <property type="match status" value="1"/>
</dbReference>
<feature type="domain" description="Major facilitator superfamily (MFS) profile" evidence="6">
    <location>
        <begin position="38"/>
        <end position="466"/>
    </location>
</feature>
<protein>
    <submittedName>
        <fullName evidence="8">MFS domain-containing protein</fullName>
    </submittedName>
</protein>
<dbReference type="Gene3D" id="1.20.1250.20">
    <property type="entry name" value="MFS general substrate transporter like domains"/>
    <property type="match status" value="2"/>
</dbReference>
<evidence type="ECO:0000256" key="3">
    <source>
        <dbReference type="ARBA" id="ARBA00022989"/>
    </source>
</evidence>
<dbReference type="InterPro" id="IPR050382">
    <property type="entry name" value="MFS_Na/Anion_cotransporter"/>
</dbReference>
<dbReference type="PANTHER" id="PTHR11662:SF456">
    <property type="entry name" value="VESICULAR GLUTAMATE TRANSPORTER, ISOFORM A"/>
    <property type="match status" value="1"/>
</dbReference>
<keyword evidence="7" id="KW-1185">Reference proteome</keyword>
<dbReference type="GO" id="GO:0060076">
    <property type="term" value="C:excitatory synapse"/>
    <property type="evidence" value="ECO:0007669"/>
    <property type="project" value="TreeGrafter"/>
</dbReference>
<feature type="transmembrane region" description="Helical" evidence="5">
    <location>
        <begin position="210"/>
        <end position="229"/>
    </location>
</feature>
<dbReference type="PANTHER" id="PTHR11662">
    <property type="entry name" value="SOLUTE CARRIER FAMILY 17"/>
    <property type="match status" value="1"/>
</dbReference>
<organism evidence="7 8">
    <name type="scientific">Trichuris muris</name>
    <name type="common">Mouse whipworm</name>
    <dbReference type="NCBI Taxonomy" id="70415"/>
    <lineage>
        <taxon>Eukaryota</taxon>
        <taxon>Metazoa</taxon>
        <taxon>Ecdysozoa</taxon>
        <taxon>Nematoda</taxon>
        <taxon>Enoplea</taxon>
        <taxon>Dorylaimia</taxon>
        <taxon>Trichinellida</taxon>
        <taxon>Trichuridae</taxon>
        <taxon>Trichuris</taxon>
    </lineage>
</organism>
<evidence type="ECO:0000259" key="6">
    <source>
        <dbReference type="PROSITE" id="PS50850"/>
    </source>
</evidence>
<evidence type="ECO:0000313" key="8">
    <source>
        <dbReference type="WBParaSite" id="TMUE_1000002523.1"/>
    </source>
</evidence>
<dbReference type="WBParaSite" id="TMUE_1000002523.1">
    <property type="protein sequence ID" value="TMUE_1000002523.1"/>
    <property type="gene ID" value="WBGene00295437"/>
</dbReference>
<feature type="transmembrane region" description="Helical" evidence="5">
    <location>
        <begin position="39"/>
        <end position="67"/>
    </location>
</feature>
<dbReference type="GO" id="GO:0098700">
    <property type="term" value="P:neurotransmitter loading into synaptic vesicle"/>
    <property type="evidence" value="ECO:0007669"/>
    <property type="project" value="TreeGrafter"/>
</dbReference>
<keyword evidence="3 5" id="KW-1133">Transmembrane helix</keyword>
<dbReference type="Proteomes" id="UP000046395">
    <property type="component" value="Unassembled WGS sequence"/>
</dbReference>
<feature type="transmembrane region" description="Helical" evidence="5">
    <location>
        <begin position="87"/>
        <end position="111"/>
    </location>
</feature>
<dbReference type="GO" id="GO:0005326">
    <property type="term" value="F:neurotransmitter transmembrane transporter activity"/>
    <property type="evidence" value="ECO:0007669"/>
    <property type="project" value="TreeGrafter"/>
</dbReference>
<dbReference type="SUPFAM" id="SSF103473">
    <property type="entry name" value="MFS general substrate transporter"/>
    <property type="match status" value="1"/>
</dbReference>
<dbReference type="FunFam" id="1.20.1250.20:FF:000532">
    <property type="entry name" value="SLC (SoLute Carrier) homolog"/>
    <property type="match status" value="1"/>
</dbReference>
<feature type="transmembrane region" description="Helical" evidence="5">
    <location>
        <begin position="311"/>
        <end position="330"/>
    </location>
</feature>
<feature type="transmembrane region" description="Helical" evidence="5">
    <location>
        <begin position="269"/>
        <end position="291"/>
    </location>
</feature>
<evidence type="ECO:0000313" key="7">
    <source>
        <dbReference type="Proteomes" id="UP000046395"/>
    </source>
</evidence>
<feature type="transmembrane region" description="Helical" evidence="5">
    <location>
        <begin position="184"/>
        <end position="204"/>
    </location>
</feature>
<proteinExistence type="predicted"/>
<dbReference type="GO" id="GO:0030672">
    <property type="term" value="C:synaptic vesicle membrane"/>
    <property type="evidence" value="ECO:0007669"/>
    <property type="project" value="TreeGrafter"/>
</dbReference>
<reference evidence="8" key="1">
    <citation type="submission" date="2019-12" db="UniProtKB">
        <authorList>
            <consortium name="WormBaseParasite"/>
        </authorList>
    </citation>
    <scope>IDENTIFICATION</scope>
</reference>
<dbReference type="GO" id="GO:0035249">
    <property type="term" value="P:synaptic transmission, glutamatergic"/>
    <property type="evidence" value="ECO:0007669"/>
    <property type="project" value="TreeGrafter"/>
</dbReference>
<dbReference type="GO" id="GO:0005313">
    <property type="term" value="F:L-glutamate transmembrane transporter activity"/>
    <property type="evidence" value="ECO:0007669"/>
    <property type="project" value="TreeGrafter"/>
</dbReference>
<comment type="subcellular location">
    <subcellularLocation>
        <location evidence="1">Membrane</location>
        <topology evidence="1">Multi-pass membrane protein</topology>
    </subcellularLocation>
</comment>
<feature type="transmembrane region" description="Helical" evidence="5">
    <location>
        <begin position="118"/>
        <end position="137"/>
    </location>
</feature>
<evidence type="ECO:0000256" key="2">
    <source>
        <dbReference type="ARBA" id="ARBA00022692"/>
    </source>
</evidence>
<dbReference type="STRING" id="70415.A0A5S6Q5R7"/>
<evidence type="ECO:0000256" key="4">
    <source>
        <dbReference type="ARBA" id="ARBA00023136"/>
    </source>
</evidence>
<sequence length="470" mass="51175">MAEQTGVKNHPFEGVPKWRQTFLRIADENFCCRYYPKRWLLAALCHIGFAISFGIRCNFGAAKIVLFGNFTGSGENDLAHLHAHGSAIALLESSFFYGCCISVLPAGILAAKYSSVRLLGFGVGLLAALNLFLPWAFRFGLVAPVLIQFVQGIAQGLLYPCMLGIWSVWAPISEKTKLATTSVTGNYVGVFVGIPLSALLVSHFGWSAPFYVYGSCGLIWYVFWSLLAVSKPSEHPTLCDKEKELILRGRQSSNCTNTLFKMRKVPWRAILSSPPVWALIVATFSRCWIMYTLINDQLSFMSDTLGFTMDASAILASIPHALMSITVIASGQVADCLRNKHKLATTTVRKISHCTGISLEATFLFICAFVRDKTLAVTSLILARACSGLAVSGSNVNHLDLTQRYASILTGICQTFGYFAGILTPLVTENVLAATGIDGWKIAFSLAAVIQLISVLIYGVFASGEIQSWG</sequence>
<feature type="transmembrane region" description="Helical" evidence="5">
    <location>
        <begin position="408"/>
        <end position="428"/>
    </location>
</feature>
<dbReference type="GO" id="GO:0050803">
    <property type="term" value="P:regulation of synapse structure or activity"/>
    <property type="evidence" value="ECO:0007669"/>
    <property type="project" value="TreeGrafter"/>
</dbReference>
<dbReference type="InterPro" id="IPR020846">
    <property type="entry name" value="MFS_dom"/>
</dbReference>
<accession>A0A5S6Q5R7</accession>
<dbReference type="InterPro" id="IPR036259">
    <property type="entry name" value="MFS_trans_sf"/>
</dbReference>
<evidence type="ECO:0000256" key="5">
    <source>
        <dbReference type="SAM" id="Phobius"/>
    </source>
</evidence>
<dbReference type="InterPro" id="IPR011701">
    <property type="entry name" value="MFS"/>
</dbReference>
<dbReference type="AlphaFoldDB" id="A0A5S6Q5R7"/>
<evidence type="ECO:0000256" key="1">
    <source>
        <dbReference type="ARBA" id="ARBA00004141"/>
    </source>
</evidence>
<dbReference type="PROSITE" id="PS50850">
    <property type="entry name" value="MFS"/>
    <property type="match status" value="1"/>
</dbReference>